<evidence type="ECO:0000313" key="5">
    <source>
        <dbReference type="EMBL" id="TDZ22417.1"/>
    </source>
</evidence>
<dbReference type="Proteomes" id="UP000014480">
    <property type="component" value="Unassembled WGS sequence"/>
</dbReference>
<dbReference type="SUPFAM" id="SSF53474">
    <property type="entry name" value="alpha/beta-Hydrolases"/>
    <property type="match status" value="1"/>
</dbReference>
<reference evidence="6" key="2">
    <citation type="journal article" date="2019" name="Mol. Plant Microbe Interact.">
        <title>Genome sequence resources for four phytopathogenic fungi from the Colletotrichum orbiculare species complex.</title>
        <authorList>
            <person name="Gan P."/>
            <person name="Tsushima A."/>
            <person name="Narusaka M."/>
            <person name="Narusaka Y."/>
            <person name="Takano Y."/>
            <person name="Kubo Y."/>
            <person name="Shirasu K."/>
        </authorList>
    </citation>
    <scope>GENOME REANNOTATION</scope>
    <source>
        <strain evidence="6">104-T / ATCC 96160 / CBS 514.97 / LARS 414 / MAFF 240422</strain>
    </source>
</reference>
<evidence type="ECO:0000256" key="3">
    <source>
        <dbReference type="SAM" id="SignalP"/>
    </source>
</evidence>
<keyword evidence="2" id="KW-0378">Hydrolase</keyword>
<dbReference type="InterPro" id="IPR029058">
    <property type="entry name" value="AB_hydrolase_fold"/>
</dbReference>
<keyword evidence="5" id="KW-0645">Protease</keyword>
<dbReference type="Gene3D" id="3.40.50.1820">
    <property type="entry name" value="alpha/beta hydrolase"/>
    <property type="match status" value="1"/>
</dbReference>
<organism evidence="5 6">
    <name type="scientific">Colletotrichum orbiculare (strain 104-T / ATCC 96160 / CBS 514.97 / LARS 414 / MAFF 240422)</name>
    <name type="common">Cucumber anthracnose fungus</name>
    <name type="synonym">Colletotrichum lagenarium</name>
    <dbReference type="NCBI Taxonomy" id="1213857"/>
    <lineage>
        <taxon>Eukaryota</taxon>
        <taxon>Fungi</taxon>
        <taxon>Dikarya</taxon>
        <taxon>Ascomycota</taxon>
        <taxon>Pezizomycotina</taxon>
        <taxon>Sordariomycetes</taxon>
        <taxon>Hypocreomycetidae</taxon>
        <taxon>Glomerellales</taxon>
        <taxon>Glomerellaceae</taxon>
        <taxon>Colletotrichum</taxon>
        <taxon>Colletotrichum orbiculare species complex</taxon>
    </lineage>
</organism>
<evidence type="ECO:0000256" key="1">
    <source>
        <dbReference type="ARBA" id="ARBA00010088"/>
    </source>
</evidence>
<sequence length="595" mass="63263">MKASTLVAALILFASPARSQNCSFDTITPSQNLTWCPCEGQFLCAKLDVPLSYLDPSLGRASVPLLKLPASPTSELGPYRGMILINPGGPGGSGITLARTAGALLQSAIGSNYDIVGFDPRGVGLSSPLPDCAPSALAPRDAPRLADDFYQSYIDFGYSLGKNCSTSAAAAHMSSATTARDMLSVVAAFSSSPDGARAALDPSLLNYYGISYGTFLGQTFASMFPRRVGRVALDAVVSPEGFRANATYPNINHLDGALAAFFVYCHAAGPEKCAYHTGSTPRDIFTRWNESFAHLDAARAESRNWDNATAVASALLTFKVAMLAAAVDPLTQFPAIANTLLQLEARVANSSSSSSSLSAWTAAVNDEIGDPSAAGWVNADQVLGVLCSDQRNRLYGYRIDDFRPLIAQLQGQSVIGETWIKTTLGCAGWGIQSDDVFEGPYGGDTEHPVLFVSNTFDPTTPIENAVANAPKFKNARRLTIEALGHGGSATSNQCAFATVQRYFQDKLCGREHYCPLEAGPWGVLLNGTIQENLEAAGLASLRSLDFCDVEQESTSIKVTAKACCQASEAKRLNNQTIVPSYPSFQRCFESLVTRG</sequence>
<dbReference type="PANTHER" id="PTHR43248">
    <property type="entry name" value="2-SUCCINYL-6-HYDROXY-2,4-CYCLOHEXADIENE-1-CARBOXYLATE SYNTHASE"/>
    <property type="match status" value="1"/>
</dbReference>
<dbReference type="InterPro" id="IPR051601">
    <property type="entry name" value="Serine_prot/Carboxylest_S33"/>
</dbReference>
<dbReference type="EMBL" id="AMCV02000010">
    <property type="protein sequence ID" value="TDZ22417.1"/>
    <property type="molecule type" value="Genomic_DNA"/>
</dbReference>
<dbReference type="GO" id="GO:0004177">
    <property type="term" value="F:aminopeptidase activity"/>
    <property type="evidence" value="ECO:0007669"/>
    <property type="project" value="UniProtKB-KW"/>
</dbReference>
<keyword evidence="6" id="KW-1185">Reference proteome</keyword>
<evidence type="ECO:0000256" key="2">
    <source>
        <dbReference type="ARBA" id="ARBA00022801"/>
    </source>
</evidence>
<keyword evidence="3" id="KW-0732">Signal</keyword>
<name>A0A484FZ42_COLOR</name>
<feature type="domain" description="Peptidase S33 tripeptidyl aminopeptidase-like C-terminal" evidence="4">
    <location>
        <begin position="413"/>
        <end position="505"/>
    </location>
</feature>
<gene>
    <name evidence="5" type="primary">tap-1</name>
    <name evidence="5" type="ORF">Cob_v004528</name>
</gene>
<protein>
    <submittedName>
        <fullName evidence="5">Tripeptidyl aminopeptidase</fullName>
    </submittedName>
</protein>
<comment type="caution">
    <text evidence="5">The sequence shown here is derived from an EMBL/GenBank/DDBJ whole genome shotgun (WGS) entry which is preliminary data.</text>
</comment>
<dbReference type="InterPro" id="IPR013595">
    <property type="entry name" value="Pept_S33_TAP-like_C"/>
</dbReference>
<dbReference type="Pfam" id="PF08386">
    <property type="entry name" value="Abhydrolase_4"/>
    <property type="match status" value="1"/>
</dbReference>
<feature type="chain" id="PRO_5019766821" evidence="3">
    <location>
        <begin position="20"/>
        <end position="595"/>
    </location>
</feature>
<reference evidence="6" key="1">
    <citation type="journal article" date="2013" name="New Phytol.">
        <title>Comparative genomic and transcriptomic analyses reveal the hemibiotrophic stage shift of Colletotrichum fungi.</title>
        <authorList>
            <person name="Gan P."/>
            <person name="Ikeda K."/>
            <person name="Irieda H."/>
            <person name="Narusaka M."/>
            <person name="O'Connell R.J."/>
            <person name="Narusaka Y."/>
            <person name="Takano Y."/>
            <person name="Kubo Y."/>
            <person name="Shirasu K."/>
        </authorList>
    </citation>
    <scope>NUCLEOTIDE SEQUENCE [LARGE SCALE GENOMIC DNA]</scope>
    <source>
        <strain evidence="6">104-T / ATCC 96160 / CBS 514.97 / LARS 414 / MAFF 240422</strain>
    </source>
</reference>
<feature type="signal peptide" evidence="3">
    <location>
        <begin position="1"/>
        <end position="19"/>
    </location>
</feature>
<comment type="similarity">
    <text evidence="1">Belongs to the peptidase S33 family.</text>
</comment>
<dbReference type="OrthoDB" id="425534at2759"/>
<evidence type="ECO:0000313" key="6">
    <source>
        <dbReference type="Proteomes" id="UP000014480"/>
    </source>
</evidence>
<dbReference type="STRING" id="1213857.A0A484FZ42"/>
<accession>A0A484FZ42</accession>
<dbReference type="AlphaFoldDB" id="A0A484FZ42"/>
<keyword evidence="5" id="KW-0031">Aminopeptidase</keyword>
<dbReference type="PANTHER" id="PTHR43248:SF25">
    <property type="entry name" value="AB HYDROLASE-1 DOMAIN-CONTAINING PROTEIN-RELATED"/>
    <property type="match status" value="1"/>
</dbReference>
<proteinExistence type="inferred from homology"/>
<evidence type="ECO:0000259" key="4">
    <source>
        <dbReference type="Pfam" id="PF08386"/>
    </source>
</evidence>